<dbReference type="EMBL" id="ML992740">
    <property type="protein sequence ID" value="KAF2206214.1"/>
    <property type="molecule type" value="Genomic_DNA"/>
</dbReference>
<organism evidence="2 3">
    <name type="scientific">Cercospora zeae-maydis SCOH1-5</name>
    <dbReference type="NCBI Taxonomy" id="717836"/>
    <lineage>
        <taxon>Eukaryota</taxon>
        <taxon>Fungi</taxon>
        <taxon>Dikarya</taxon>
        <taxon>Ascomycota</taxon>
        <taxon>Pezizomycotina</taxon>
        <taxon>Dothideomycetes</taxon>
        <taxon>Dothideomycetidae</taxon>
        <taxon>Mycosphaerellales</taxon>
        <taxon>Mycosphaerellaceae</taxon>
        <taxon>Cercospora</taxon>
    </lineage>
</organism>
<protein>
    <submittedName>
        <fullName evidence="2">Uncharacterized protein</fullName>
    </submittedName>
</protein>
<proteinExistence type="predicted"/>
<evidence type="ECO:0000313" key="2">
    <source>
        <dbReference type="EMBL" id="KAF2206214.1"/>
    </source>
</evidence>
<dbReference type="Proteomes" id="UP000799539">
    <property type="component" value="Unassembled WGS sequence"/>
</dbReference>
<feature type="compositionally biased region" description="Acidic residues" evidence="1">
    <location>
        <begin position="25"/>
        <end position="34"/>
    </location>
</feature>
<feature type="compositionally biased region" description="Basic and acidic residues" evidence="1">
    <location>
        <begin position="1"/>
        <end position="15"/>
    </location>
</feature>
<sequence>MDRWASKGWLRDVPNRKPQNQTANDNEDDEEEDEAVYAKFEVVGGTDYPGLIHDIINKLNDNENEDEDSDIKQTLVHVSDQGKDGLQDAGLRLQNVSTVPGDLVLMH</sequence>
<gene>
    <name evidence="2" type="ORF">CERZMDRAFT_103642</name>
</gene>
<reference evidence="2" key="1">
    <citation type="journal article" date="2020" name="Stud. Mycol.">
        <title>101 Dothideomycetes genomes: a test case for predicting lifestyles and emergence of pathogens.</title>
        <authorList>
            <person name="Haridas S."/>
            <person name="Albert R."/>
            <person name="Binder M."/>
            <person name="Bloem J."/>
            <person name="Labutti K."/>
            <person name="Salamov A."/>
            <person name="Andreopoulos B."/>
            <person name="Baker S."/>
            <person name="Barry K."/>
            <person name="Bills G."/>
            <person name="Bluhm B."/>
            <person name="Cannon C."/>
            <person name="Castanera R."/>
            <person name="Culley D."/>
            <person name="Daum C."/>
            <person name="Ezra D."/>
            <person name="Gonzalez J."/>
            <person name="Henrissat B."/>
            <person name="Kuo A."/>
            <person name="Liang C."/>
            <person name="Lipzen A."/>
            <person name="Lutzoni F."/>
            <person name="Magnuson J."/>
            <person name="Mondo S."/>
            <person name="Nolan M."/>
            <person name="Ohm R."/>
            <person name="Pangilinan J."/>
            <person name="Park H.-J."/>
            <person name="Ramirez L."/>
            <person name="Alfaro M."/>
            <person name="Sun H."/>
            <person name="Tritt A."/>
            <person name="Yoshinaga Y."/>
            <person name="Zwiers L.-H."/>
            <person name="Turgeon B."/>
            <person name="Goodwin S."/>
            <person name="Spatafora J."/>
            <person name="Crous P."/>
            <person name="Grigoriev I."/>
        </authorList>
    </citation>
    <scope>NUCLEOTIDE SEQUENCE</scope>
    <source>
        <strain evidence="2">SCOH1-5</strain>
    </source>
</reference>
<feature type="region of interest" description="Disordered" evidence="1">
    <location>
        <begin position="1"/>
        <end position="34"/>
    </location>
</feature>
<evidence type="ECO:0000256" key="1">
    <source>
        <dbReference type="SAM" id="MobiDB-lite"/>
    </source>
</evidence>
<accession>A0A6A6EYM1</accession>
<name>A0A6A6EYM1_9PEZI</name>
<evidence type="ECO:0000313" key="3">
    <source>
        <dbReference type="Proteomes" id="UP000799539"/>
    </source>
</evidence>
<keyword evidence="3" id="KW-1185">Reference proteome</keyword>
<dbReference type="AlphaFoldDB" id="A0A6A6EYM1"/>